<protein>
    <submittedName>
        <fullName evidence="2">CYTH domain-containing protein</fullName>
    </submittedName>
</protein>
<dbReference type="InterPro" id="IPR039013">
    <property type="entry name" value="YgiF"/>
</dbReference>
<dbReference type="RefSeq" id="WP_179930890.1">
    <property type="nucleotide sequence ID" value="NZ_JACCDF010000011.1"/>
</dbReference>
<reference evidence="2 3" key="1">
    <citation type="journal article" date="2015" name="Int. J. Syst. Evol. Microbiol.">
        <title>Halomonas salicampi sp. nov., a halotolerant and alkalitolerant bacterium isolated from a saltern soil.</title>
        <authorList>
            <person name="Lee J.C."/>
            <person name="Kim Y.S."/>
            <person name="Yun B.S."/>
            <person name="Whang K.S."/>
        </authorList>
    </citation>
    <scope>NUCLEOTIDE SEQUENCE [LARGE SCALE GENOMIC DNA]</scope>
    <source>
        <strain evidence="2 3">BH103</strain>
    </source>
</reference>
<dbReference type="InterPro" id="IPR023577">
    <property type="entry name" value="CYTH_domain"/>
</dbReference>
<comment type="caution">
    <text evidence="2">The sequence shown here is derived from an EMBL/GenBank/DDBJ whole genome shotgun (WGS) entry which is preliminary data.</text>
</comment>
<evidence type="ECO:0000313" key="3">
    <source>
        <dbReference type="Proteomes" id="UP000586119"/>
    </source>
</evidence>
<feature type="domain" description="CYTH" evidence="1">
    <location>
        <begin position="11"/>
        <end position="209"/>
    </location>
</feature>
<dbReference type="Pfam" id="PF01928">
    <property type="entry name" value="CYTH"/>
    <property type="match status" value="1"/>
</dbReference>
<dbReference type="PANTHER" id="PTHR39569:SF1">
    <property type="entry name" value="INORGANIC TRIPHOSPHATASE"/>
    <property type="match status" value="1"/>
</dbReference>
<dbReference type="Proteomes" id="UP000586119">
    <property type="component" value="Unassembled WGS sequence"/>
</dbReference>
<dbReference type="SMART" id="SM01118">
    <property type="entry name" value="CYTH"/>
    <property type="match status" value="1"/>
</dbReference>
<dbReference type="Gene3D" id="2.40.320.10">
    <property type="entry name" value="Hypothetical Protein Pfu-838710-001"/>
    <property type="match status" value="1"/>
</dbReference>
<dbReference type="CDD" id="cd07756">
    <property type="entry name" value="CYTH-like_Pase_CHAD"/>
    <property type="match status" value="1"/>
</dbReference>
<dbReference type="SUPFAM" id="SSF55154">
    <property type="entry name" value="CYTH-like phosphatases"/>
    <property type="match status" value="1"/>
</dbReference>
<dbReference type="EMBL" id="JACCDF010000011">
    <property type="protein sequence ID" value="NYS61558.1"/>
    <property type="molecule type" value="Genomic_DNA"/>
</dbReference>
<dbReference type="InterPro" id="IPR033469">
    <property type="entry name" value="CYTH-like_dom_sf"/>
</dbReference>
<name>A0A7Z0LMG0_9GAMM</name>
<evidence type="ECO:0000313" key="2">
    <source>
        <dbReference type="EMBL" id="NYS61558.1"/>
    </source>
</evidence>
<organism evidence="2 3">
    <name type="scientific">Vreelandella salicampi</name>
    <dbReference type="NCBI Taxonomy" id="1449798"/>
    <lineage>
        <taxon>Bacteria</taxon>
        <taxon>Pseudomonadati</taxon>
        <taxon>Pseudomonadota</taxon>
        <taxon>Gammaproteobacteria</taxon>
        <taxon>Oceanospirillales</taxon>
        <taxon>Halomonadaceae</taxon>
        <taxon>Vreelandella</taxon>
    </lineage>
</organism>
<sequence length="300" mass="32290">MENPKASSEAPTEVELKLALAPGGPAQLAAHPLLDITTATRLTLTNTYFDTPDGALGAARVALRLRQINSQTLQTVKTAGQGGGGLSSREEWEWEVSGNQLDITGLKALPPFQAFDDATFAALEPQLRTDFTRTKWDIHHQESQIELALDEGEIDCHGYRAPICEMELELKRGAPNALWDLAMALAADVALRPSDSSKAARGTALGHQHWPLPEAHIPSEWLQRATLALDAFHDSGQGAFLTLAFEALAKLAEHPGLDDAARPLAQTLPQALDENGQPSTAYGSAALTLARSLAERTELR</sequence>
<dbReference type="PANTHER" id="PTHR39569">
    <property type="entry name" value="INORGANIC TRIPHOSPHATASE"/>
    <property type="match status" value="1"/>
</dbReference>
<dbReference type="GO" id="GO:0046872">
    <property type="term" value="F:metal ion binding"/>
    <property type="evidence" value="ECO:0007669"/>
    <property type="project" value="TreeGrafter"/>
</dbReference>
<accession>A0A7Z0LMG0</accession>
<dbReference type="PROSITE" id="PS51707">
    <property type="entry name" value="CYTH"/>
    <property type="match status" value="1"/>
</dbReference>
<evidence type="ECO:0000259" key="1">
    <source>
        <dbReference type="PROSITE" id="PS51707"/>
    </source>
</evidence>
<dbReference type="GO" id="GO:0050355">
    <property type="term" value="F:inorganic triphosphate phosphatase activity"/>
    <property type="evidence" value="ECO:0007669"/>
    <property type="project" value="InterPro"/>
</dbReference>
<proteinExistence type="predicted"/>
<dbReference type="AlphaFoldDB" id="A0A7Z0LMG0"/>
<keyword evidence="3" id="KW-1185">Reference proteome</keyword>
<gene>
    <name evidence="2" type="ORF">HZS81_12420</name>
</gene>